<evidence type="ECO:0000256" key="1">
    <source>
        <dbReference type="SAM" id="MobiDB-lite"/>
    </source>
</evidence>
<reference evidence="3 5" key="1">
    <citation type="journal article" date="2012" name="Nature">
        <title>Algal genomes reveal evolutionary mosaicism and the fate of nucleomorphs.</title>
        <authorList>
            <consortium name="DOE Joint Genome Institute"/>
            <person name="Curtis B.A."/>
            <person name="Tanifuji G."/>
            <person name="Burki F."/>
            <person name="Gruber A."/>
            <person name="Irimia M."/>
            <person name="Maruyama S."/>
            <person name="Arias M.C."/>
            <person name="Ball S.G."/>
            <person name="Gile G.H."/>
            <person name="Hirakawa Y."/>
            <person name="Hopkins J.F."/>
            <person name="Kuo A."/>
            <person name="Rensing S.A."/>
            <person name="Schmutz J."/>
            <person name="Symeonidi A."/>
            <person name="Elias M."/>
            <person name="Eveleigh R.J."/>
            <person name="Herman E.K."/>
            <person name="Klute M.J."/>
            <person name="Nakayama T."/>
            <person name="Obornik M."/>
            <person name="Reyes-Prieto A."/>
            <person name="Armbrust E.V."/>
            <person name="Aves S.J."/>
            <person name="Beiko R.G."/>
            <person name="Coutinho P."/>
            <person name="Dacks J.B."/>
            <person name="Durnford D.G."/>
            <person name="Fast N.M."/>
            <person name="Green B.R."/>
            <person name="Grisdale C.J."/>
            <person name="Hempel F."/>
            <person name="Henrissat B."/>
            <person name="Hoppner M.P."/>
            <person name="Ishida K."/>
            <person name="Kim E."/>
            <person name="Koreny L."/>
            <person name="Kroth P.G."/>
            <person name="Liu Y."/>
            <person name="Malik S.B."/>
            <person name="Maier U.G."/>
            <person name="McRose D."/>
            <person name="Mock T."/>
            <person name="Neilson J.A."/>
            <person name="Onodera N.T."/>
            <person name="Poole A.M."/>
            <person name="Pritham E.J."/>
            <person name="Richards T.A."/>
            <person name="Rocap G."/>
            <person name="Roy S.W."/>
            <person name="Sarai C."/>
            <person name="Schaack S."/>
            <person name="Shirato S."/>
            <person name="Slamovits C.H."/>
            <person name="Spencer D.F."/>
            <person name="Suzuki S."/>
            <person name="Worden A.Z."/>
            <person name="Zauner S."/>
            <person name="Barry K."/>
            <person name="Bell C."/>
            <person name="Bharti A.K."/>
            <person name="Crow J.A."/>
            <person name="Grimwood J."/>
            <person name="Kramer R."/>
            <person name="Lindquist E."/>
            <person name="Lucas S."/>
            <person name="Salamov A."/>
            <person name="McFadden G.I."/>
            <person name="Lane C.E."/>
            <person name="Keeling P.J."/>
            <person name="Gray M.W."/>
            <person name="Grigoriev I.V."/>
            <person name="Archibald J.M."/>
        </authorList>
    </citation>
    <scope>NUCLEOTIDE SEQUENCE</scope>
    <source>
        <strain evidence="3 5">CCMP2712</strain>
    </source>
</reference>
<dbReference type="GeneID" id="17301767"/>
<evidence type="ECO:0000313" key="5">
    <source>
        <dbReference type="Proteomes" id="UP000011087"/>
    </source>
</evidence>
<dbReference type="EnsemblProtists" id="EKX45059">
    <property type="protein sequence ID" value="EKX45059"/>
    <property type="gene ID" value="GUITHDRAFT_139329"/>
</dbReference>
<feature type="signal peptide" evidence="2">
    <location>
        <begin position="1"/>
        <end position="27"/>
    </location>
</feature>
<feature type="region of interest" description="Disordered" evidence="1">
    <location>
        <begin position="123"/>
        <end position="156"/>
    </location>
</feature>
<accession>L1JAD2</accession>
<name>L1JAD2_GUITC</name>
<protein>
    <submittedName>
        <fullName evidence="3 4">Uncharacterized protein</fullName>
    </submittedName>
</protein>
<reference evidence="5" key="2">
    <citation type="submission" date="2012-11" db="EMBL/GenBank/DDBJ databases">
        <authorList>
            <person name="Kuo A."/>
            <person name="Curtis B.A."/>
            <person name="Tanifuji G."/>
            <person name="Burki F."/>
            <person name="Gruber A."/>
            <person name="Irimia M."/>
            <person name="Maruyama S."/>
            <person name="Arias M.C."/>
            <person name="Ball S.G."/>
            <person name="Gile G.H."/>
            <person name="Hirakawa Y."/>
            <person name="Hopkins J.F."/>
            <person name="Rensing S.A."/>
            <person name="Schmutz J."/>
            <person name="Symeonidi A."/>
            <person name="Elias M."/>
            <person name="Eveleigh R.J."/>
            <person name="Herman E.K."/>
            <person name="Klute M.J."/>
            <person name="Nakayama T."/>
            <person name="Obornik M."/>
            <person name="Reyes-Prieto A."/>
            <person name="Armbrust E.V."/>
            <person name="Aves S.J."/>
            <person name="Beiko R.G."/>
            <person name="Coutinho P."/>
            <person name="Dacks J.B."/>
            <person name="Durnford D.G."/>
            <person name="Fast N.M."/>
            <person name="Green B.R."/>
            <person name="Grisdale C."/>
            <person name="Hempe F."/>
            <person name="Henrissat B."/>
            <person name="Hoppner M.P."/>
            <person name="Ishida K.-I."/>
            <person name="Kim E."/>
            <person name="Koreny L."/>
            <person name="Kroth P.G."/>
            <person name="Liu Y."/>
            <person name="Malik S.-B."/>
            <person name="Maier U.G."/>
            <person name="McRose D."/>
            <person name="Mock T."/>
            <person name="Neilson J.A."/>
            <person name="Onodera N.T."/>
            <person name="Poole A.M."/>
            <person name="Pritham E.J."/>
            <person name="Richards T.A."/>
            <person name="Rocap G."/>
            <person name="Roy S.W."/>
            <person name="Sarai C."/>
            <person name="Schaack S."/>
            <person name="Shirato S."/>
            <person name="Slamovits C.H."/>
            <person name="Spencer D.F."/>
            <person name="Suzuki S."/>
            <person name="Worden A.Z."/>
            <person name="Zauner S."/>
            <person name="Barry K."/>
            <person name="Bell C."/>
            <person name="Bharti A.K."/>
            <person name="Crow J.A."/>
            <person name="Grimwood J."/>
            <person name="Kramer R."/>
            <person name="Lindquist E."/>
            <person name="Lucas S."/>
            <person name="Salamov A."/>
            <person name="McFadden G.I."/>
            <person name="Lane C.E."/>
            <person name="Keeling P.J."/>
            <person name="Gray M.W."/>
            <person name="Grigoriev I.V."/>
            <person name="Archibald J.M."/>
        </authorList>
    </citation>
    <scope>NUCLEOTIDE SEQUENCE</scope>
    <source>
        <strain evidence="5">CCMP2712</strain>
    </source>
</reference>
<keyword evidence="5" id="KW-1185">Reference proteome</keyword>
<organism evidence="3">
    <name type="scientific">Guillardia theta (strain CCMP2712)</name>
    <name type="common">Cryptophyte</name>
    <dbReference type="NCBI Taxonomy" id="905079"/>
    <lineage>
        <taxon>Eukaryota</taxon>
        <taxon>Cryptophyceae</taxon>
        <taxon>Pyrenomonadales</taxon>
        <taxon>Geminigeraceae</taxon>
        <taxon>Guillardia</taxon>
    </lineage>
</organism>
<proteinExistence type="predicted"/>
<evidence type="ECO:0000256" key="2">
    <source>
        <dbReference type="SAM" id="SignalP"/>
    </source>
</evidence>
<dbReference type="AlphaFoldDB" id="L1JAD2"/>
<evidence type="ECO:0000313" key="4">
    <source>
        <dbReference type="EnsemblProtists" id="EKX45059"/>
    </source>
</evidence>
<sequence length="196" mass="21768">MVWAAAGGAGGTLLLLLLFASSHLESAVPGRVTMYSKGRAQLAKARMQSLAYTFTPEENPLEDFDAGYKAPAYSYTPEKNPFDNFEGYGFSTTSHSTGESPYPPTKAADTKNVWEDLPDKYPFDERKNGLKESPAQALREPNVWDDHSDASQDSSWQLGDKMTFNFKHYEDDSFDQDSSTKALGEVNVWDNDKGMP</sequence>
<feature type="chain" id="PRO_5008771059" evidence="2">
    <location>
        <begin position="28"/>
        <end position="196"/>
    </location>
</feature>
<dbReference type="Proteomes" id="UP000011087">
    <property type="component" value="Unassembled WGS sequence"/>
</dbReference>
<gene>
    <name evidence="3" type="ORF">GUITHDRAFT_139329</name>
</gene>
<reference evidence="4" key="3">
    <citation type="submission" date="2015-06" db="UniProtKB">
        <authorList>
            <consortium name="EnsemblProtists"/>
        </authorList>
    </citation>
    <scope>IDENTIFICATION</scope>
</reference>
<dbReference type="RefSeq" id="XP_005832039.1">
    <property type="nucleotide sequence ID" value="XM_005831982.1"/>
</dbReference>
<evidence type="ECO:0000313" key="3">
    <source>
        <dbReference type="EMBL" id="EKX45059.1"/>
    </source>
</evidence>
<dbReference type="HOGENOM" id="CLU_1392536_0_0_1"/>
<dbReference type="EMBL" id="JH993001">
    <property type="protein sequence ID" value="EKX45059.1"/>
    <property type="molecule type" value="Genomic_DNA"/>
</dbReference>
<keyword evidence="2" id="KW-0732">Signal</keyword>
<dbReference type="PaxDb" id="55529-EKX45059"/>
<dbReference type="KEGG" id="gtt:GUITHDRAFT_139329"/>